<dbReference type="GO" id="GO:0006730">
    <property type="term" value="P:one-carbon metabolic process"/>
    <property type="evidence" value="ECO:0007669"/>
    <property type="project" value="UniProtKB-UniRule"/>
</dbReference>
<dbReference type="InterPro" id="IPR018234">
    <property type="entry name" value="GTP_CycHdrlase_I_CS"/>
</dbReference>
<keyword evidence="3 5" id="KW-0554">One-carbon metabolism</keyword>
<keyword evidence="5" id="KW-0862">Zinc</keyword>
<dbReference type="STRING" id="1121881.SAMN02745225_00622"/>
<dbReference type="FunFam" id="3.30.1130.10:FF:000001">
    <property type="entry name" value="GTP cyclohydrolase 1"/>
    <property type="match status" value="1"/>
</dbReference>
<dbReference type="SUPFAM" id="SSF55620">
    <property type="entry name" value="Tetrahydrobiopterin biosynthesis enzymes-like"/>
    <property type="match status" value="1"/>
</dbReference>
<evidence type="ECO:0000256" key="3">
    <source>
        <dbReference type="ARBA" id="ARBA00022563"/>
    </source>
</evidence>
<keyword evidence="5" id="KW-0342">GTP-binding</keyword>
<evidence type="ECO:0000313" key="7">
    <source>
        <dbReference type="EMBL" id="SHE43994.1"/>
    </source>
</evidence>
<dbReference type="Gene3D" id="3.30.1130.10">
    <property type="match status" value="1"/>
</dbReference>
<dbReference type="AlphaFoldDB" id="A0A1M4TI37"/>
<comment type="subunit">
    <text evidence="5">Homopolymer.</text>
</comment>
<dbReference type="NCBIfam" id="TIGR00063">
    <property type="entry name" value="folE"/>
    <property type="match status" value="1"/>
</dbReference>
<proteinExistence type="inferred from homology"/>
<evidence type="ECO:0000256" key="1">
    <source>
        <dbReference type="ARBA" id="ARBA00001052"/>
    </source>
</evidence>
<dbReference type="UniPathway" id="UPA00848">
    <property type="reaction ID" value="UER00151"/>
</dbReference>
<dbReference type="Proteomes" id="UP000184295">
    <property type="component" value="Unassembled WGS sequence"/>
</dbReference>
<keyword evidence="5" id="KW-0479">Metal-binding</keyword>
<dbReference type="NCBIfam" id="NF006825">
    <property type="entry name" value="PRK09347.1-2"/>
    <property type="match status" value="1"/>
</dbReference>
<dbReference type="PANTHER" id="PTHR11109">
    <property type="entry name" value="GTP CYCLOHYDROLASE I"/>
    <property type="match status" value="1"/>
</dbReference>
<dbReference type="GO" id="GO:0003934">
    <property type="term" value="F:GTP cyclohydrolase I activity"/>
    <property type="evidence" value="ECO:0007669"/>
    <property type="project" value="UniProtKB-UniRule"/>
</dbReference>
<dbReference type="PANTHER" id="PTHR11109:SF7">
    <property type="entry name" value="GTP CYCLOHYDROLASE 1"/>
    <property type="match status" value="1"/>
</dbReference>
<dbReference type="InterPro" id="IPR043133">
    <property type="entry name" value="GTP-CH-I_C/QueF"/>
</dbReference>
<feature type="domain" description="GTP cyclohydrolase I" evidence="6">
    <location>
        <begin position="13"/>
        <end position="185"/>
    </location>
</feature>
<gene>
    <name evidence="5" type="primary">folE</name>
    <name evidence="7" type="ORF">SAMN02745225_00622</name>
</gene>
<keyword evidence="4 5" id="KW-0378">Hydrolase</keyword>
<evidence type="ECO:0000313" key="8">
    <source>
        <dbReference type="Proteomes" id="UP000184295"/>
    </source>
</evidence>
<sequence length="191" mass="21038">MEIDREHALIVLTQYLEAIGLDLSDETLRDTPRRVLESHLEMLEGRNEDPQAILAETFPAGHEEMVIVKGVQFSSLCEHHLLPFTGVAHIAYLPNSQGRIVGLSKLARLVEVLSQRLQVQERLTSEIANNVEWALAPKGVLVVIEAEHLCMTVRGVKKPGTSAVTSAVRGVFKKNAATRSEAMDLLLSARA</sequence>
<dbReference type="GO" id="GO:0006729">
    <property type="term" value="P:tetrahydrobiopterin biosynthetic process"/>
    <property type="evidence" value="ECO:0007669"/>
    <property type="project" value="TreeGrafter"/>
</dbReference>
<evidence type="ECO:0000256" key="5">
    <source>
        <dbReference type="HAMAP-Rule" id="MF_00223"/>
    </source>
</evidence>
<keyword evidence="8" id="KW-1185">Reference proteome</keyword>
<comment type="pathway">
    <text evidence="2 5">Cofactor biosynthesis; 7,8-dihydroneopterin triphosphate biosynthesis; 7,8-dihydroneopterin triphosphate from GTP: step 1/1.</text>
</comment>
<evidence type="ECO:0000256" key="4">
    <source>
        <dbReference type="ARBA" id="ARBA00022801"/>
    </source>
</evidence>
<organism evidence="7 8">
    <name type="scientific">Ferrithrix thermotolerans DSM 19514</name>
    <dbReference type="NCBI Taxonomy" id="1121881"/>
    <lineage>
        <taxon>Bacteria</taxon>
        <taxon>Bacillati</taxon>
        <taxon>Actinomycetota</taxon>
        <taxon>Acidimicrobiia</taxon>
        <taxon>Acidimicrobiales</taxon>
        <taxon>Acidimicrobiaceae</taxon>
        <taxon>Ferrithrix</taxon>
    </lineage>
</organism>
<reference evidence="8" key="1">
    <citation type="submission" date="2016-11" db="EMBL/GenBank/DDBJ databases">
        <authorList>
            <person name="Varghese N."/>
            <person name="Submissions S."/>
        </authorList>
    </citation>
    <scope>NUCLEOTIDE SEQUENCE [LARGE SCALE GENOMIC DNA]</scope>
    <source>
        <strain evidence="8">DSM 19514</strain>
    </source>
</reference>
<dbReference type="InterPro" id="IPR020602">
    <property type="entry name" value="GTP_CycHdrlase_I_dom"/>
</dbReference>
<evidence type="ECO:0000259" key="6">
    <source>
        <dbReference type="Pfam" id="PF01227"/>
    </source>
</evidence>
<dbReference type="GO" id="GO:0008270">
    <property type="term" value="F:zinc ion binding"/>
    <property type="evidence" value="ECO:0007669"/>
    <property type="project" value="UniProtKB-UniRule"/>
</dbReference>
<dbReference type="InterPro" id="IPR043134">
    <property type="entry name" value="GTP-CH-I_N"/>
</dbReference>
<keyword evidence="5" id="KW-0547">Nucleotide-binding</keyword>
<dbReference type="EC" id="3.5.4.16" evidence="5"/>
<feature type="binding site" evidence="5">
    <location>
        <position position="80"/>
    </location>
    <ligand>
        <name>Zn(2+)</name>
        <dbReference type="ChEBI" id="CHEBI:29105"/>
    </ligand>
</feature>
<dbReference type="NCBIfam" id="NF006826">
    <property type="entry name" value="PRK09347.1-3"/>
    <property type="match status" value="1"/>
</dbReference>
<comment type="catalytic activity">
    <reaction evidence="1 5">
        <text>GTP + H2O = 7,8-dihydroneopterin 3'-triphosphate + formate + H(+)</text>
        <dbReference type="Rhea" id="RHEA:17473"/>
        <dbReference type="ChEBI" id="CHEBI:15377"/>
        <dbReference type="ChEBI" id="CHEBI:15378"/>
        <dbReference type="ChEBI" id="CHEBI:15740"/>
        <dbReference type="ChEBI" id="CHEBI:37565"/>
        <dbReference type="ChEBI" id="CHEBI:58462"/>
        <dbReference type="EC" id="3.5.4.16"/>
    </reaction>
</comment>
<evidence type="ECO:0000256" key="2">
    <source>
        <dbReference type="ARBA" id="ARBA00005080"/>
    </source>
</evidence>
<comment type="similarity">
    <text evidence="5">Belongs to the GTP cyclohydrolase I family.</text>
</comment>
<dbReference type="RefSeq" id="WP_072788647.1">
    <property type="nucleotide sequence ID" value="NZ_FQUL01000005.1"/>
</dbReference>
<dbReference type="GO" id="GO:0005525">
    <property type="term" value="F:GTP binding"/>
    <property type="evidence" value="ECO:0007669"/>
    <property type="project" value="UniProtKB-KW"/>
</dbReference>
<dbReference type="Pfam" id="PF01227">
    <property type="entry name" value="GTP_cyclohydroI"/>
    <property type="match status" value="1"/>
</dbReference>
<dbReference type="GO" id="GO:0046654">
    <property type="term" value="P:tetrahydrofolate biosynthetic process"/>
    <property type="evidence" value="ECO:0007669"/>
    <property type="project" value="UniProtKB-UniRule"/>
</dbReference>
<protein>
    <recommendedName>
        <fullName evidence="5">GTP cyclohydrolase 1</fullName>
        <ecNumber evidence="5">3.5.4.16</ecNumber>
    </recommendedName>
    <alternativeName>
        <fullName evidence="5">GTP cyclohydrolase I</fullName>
        <shortName evidence="5">GTP-CH-I</shortName>
    </alternativeName>
</protein>
<feature type="binding site" evidence="5">
    <location>
        <position position="150"/>
    </location>
    <ligand>
        <name>Zn(2+)</name>
        <dbReference type="ChEBI" id="CHEBI:29105"/>
    </ligand>
</feature>
<dbReference type="HAMAP" id="MF_00223">
    <property type="entry name" value="FolE"/>
    <property type="match status" value="1"/>
</dbReference>
<dbReference type="PROSITE" id="PS00859">
    <property type="entry name" value="GTP_CYCLOHYDROL_1_1"/>
    <property type="match status" value="1"/>
</dbReference>
<dbReference type="PROSITE" id="PS00860">
    <property type="entry name" value="GTP_CYCLOHYDROL_1_2"/>
    <property type="match status" value="1"/>
</dbReference>
<dbReference type="InterPro" id="IPR001474">
    <property type="entry name" value="GTP_CycHdrlase_I"/>
</dbReference>
<dbReference type="EMBL" id="FQUL01000005">
    <property type="protein sequence ID" value="SHE43994.1"/>
    <property type="molecule type" value="Genomic_DNA"/>
</dbReference>
<feature type="binding site" evidence="5">
    <location>
        <position position="77"/>
    </location>
    <ligand>
        <name>Zn(2+)</name>
        <dbReference type="ChEBI" id="CHEBI:29105"/>
    </ligand>
</feature>
<name>A0A1M4TI37_9ACTN</name>
<dbReference type="Gene3D" id="1.10.286.10">
    <property type="match status" value="1"/>
</dbReference>
<dbReference type="OrthoDB" id="9801207at2"/>
<dbReference type="GO" id="GO:0005737">
    <property type="term" value="C:cytoplasm"/>
    <property type="evidence" value="ECO:0007669"/>
    <property type="project" value="TreeGrafter"/>
</dbReference>
<accession>A0A1M4TI37</accession>